<dbReference type="GeneID" id="31356265"/>
<keyword evidence="6" id="KW-0723">Serine/threonine-protein kinase</keyword>
<comment type="similarity">
    <text evidence="6">Belongs to the protein kinase superfamily.</text>
</comment>
<evidence type="ECO:0000256" key="7">
    <source>
        <dbReference type="SAM" id="MobiDB-lite"/>
    </source>
</evidence>
<dbReference type="InParanoid" id="D3AXA3"/>
<dbReference type="InterPro" id="IPR000719">
    <property type="entry name" value="Prot_kinase_dom"/>
</dbReference>
<evidence type="ECO:0000256" key="6">
    <source>
        <dbReference type="RuleBase" id="RU000304"/>
    </source>
</evidence>
<evidence type="ECO:0000313" key="9">
    <source>
        <dbReference type="EMBL" id="EFA86172.1"/>
    </source>
</evidence>
<dbReference type="GO" id="GO:0034727">
    <property type="term" value="P:piecemeal microautophagy of the nucleus"/>
    <property type="evidence" value="ECO:0007669"/>
    <property type="project" value="TreeGrafter"/>
</dbReference>
<name>D3AXA3_HETP5</name>
<dbReference type="Proteomes" id="UP000001396">
    <property type="component" value="Unassembled WGS sequence"/>
</dbReference>
<dbReference type="GO" id="GO:0004674">
    <property type="term" value="F:protein serine/threonine kinase activity"/>
    <property type="evidence" value="ECO:0007669"/>
    <property type="project" value="UniProtKB-KW"/>
</dbReference>
<dbReference type="GO" id="GO:0005524">
    <property type="term" value="F:ATP binding"/>
    <property type="evidence" value="ECO:0007669"/>
    <property type="project" value="UniProtKB-UniRule"/>
</dbReference>
<keyword evidence="10" id="KW-1185">Reference proteome</keyword>
<dbReference type="RefSeq" id="XP_020438277.1">
    <property type="nucleotide sequence ID" value="XM_020571754.1"/>
</dbReference>
<dbReference type="GO" id="GO:0000045">
    <property type="term" value="P:autophagosome assembly"/>
    <property type="evidence" value="ECO:0007669"/>
    <property type="project" value="TreeGrafter"/>
</dbReference>
<organism evidence="9 10">
    <name type="scientific">Heterostelium pallidum (strain ATCC 26659 / Pp 5 / PN500)</name>
    <name type="common">Cellular slime mold</name>
    <name type="synonym">Polysphondylium pallidum</name>
    <dbReference type="NCBI Taxonomy" id="670386"/>
    <lineage>
        <taxon>Eukaryota</taxon>
        <taxon>Amoebozoa</taxon>
        <taxon>Evosea</taxon>
        <taxon>Eumycetozoa</taxon>
        <taxon>Dictyostelia</taxon>
        <taxon>Acytosteliales</taxon>
        <taxon>Acytosteliaceae</taxon>
        <taxon>Heterostelium</taxon>
    </lineage>
</organism>
<dbReference type="GO" id="GO:0061709">
    <property type="term" value="P:reticulophagy"/>
    <property type="evidence" value="ECO:0007669"/>
    <property type="project" value="TreeGrafter"/>
</dbReference>
<dbReference type="PROSITE" id="PS00108">
    <property type="entry name" value="PROTEIN_KINASE_ST"/>
    <property type="match status" value="1"/>
</dbReference>
<dbReference type="AlphaFoldDB" id="D3AXA3"/>
<keyword evidence="2 5" id="KW-0547">Nucleotide-binding</keyword>
<dbReference type="InterPro" id="IPR017441">
    <property type="entry name" value="Protein_kinase_ATP_BS"/>
</dbReference>
<dbReference type="Pfam" id="PF00069">
    <property type="entry name" value="Pkinase"/>
    <property type="match status" value="1"/>
</dbReference>
<sequence>MIEKGEIENYILQSRLGSGAFAQVFRAVHRTSGNVVAIKMIDVYRLTERNSKLKENLNYEIKILKSVSHPNIVTLYDVLEPPPPSDSYIYMIMECCEGGDFSSFIRKHKRLTEEKALYFMRQLANGLRFLRMNDIIHRDLKPQNLLLSDNSDLPTLKIADFGFARFIDVQSLSDTFCGSPLYMAPEILYRKNYTVKADLWSQQQQQQQQQQQIFQQQTYQQQQQQQYTTNNNNNSSSNISSGSGNNKSNSDRILLNNQYVYNQQQQQQQQVVSTKNNNTTSSSSIDFEKDCVILDDEEAINGVERLGKRAVAIAELGDLRQFEPSECIPLYLKALMLIKSKLQQSAQNFSFGSPHLARYNQLMEKLRDTFKEYLNKTVRLYTNNLEMNASFSPNKLIYESALEMGRNGGVEEMYSDYNKALQYYSDGILLLEYLYSIAIDREDQDILNRYIKSFSERIITVNRKCLNK</sequence>
<dbReference type="GO" id="GO:0034045">
    <property type="term" value="C:phagophore assembly site membrane"/>
    <property type="evidence" value="ECO:0007669"/>
    <property type="project" value="TreeGrafter"/>
</dbReference>
<dbReference type="PANTHER" id="PTHR24348">
    <property type="entry name" value="SERINE/THREONINE-PROTEIN KINASE UNC-51-RELATED"/>
    <property type="match status" value="1"/>
</dbReference>
<feature type="binding site" evidence="5">
    <location>
        <position position="39"/>
    </location>
    <ligand>
        <name>ATP</name>
        <dbReference type="ChEBI" id="CHEBI:30616"/>
    </ligand>
</feature>
<evidence type="ECO:0000313" key="10">
    <source>
        <dbReference type="Proteomes" id="UP000001396"/>
    </source>
</evidence>
<evidence type="ECO:0000256" key="3">
    <source>
        <dbReference type="ARBA" id="ARBA00022777"/>
    </source>
</evidence>
<keyword evidence="1" id="KW-0808">Transferase</keyword>
<proteinExistence type="inferred from homology"/>
<gene>
    <name evidence="9" type="primary">atg1</name>
    <name evidence="9" type="ORF">PPL_00734</name>
</gene>
<evidence type="ECO:0000259" key="8">
    <source>
        <dbReference type="PROSITE" id="PS50011"/>
    </source>
</evidence>
<dbReference type="PROSITE" id="PS50011">
    <property type="entry name" value="PROTEIN_KINASE_DOM"/>
    <property type="match status" value="1"/>
</dbReference>
<feature type="region of interest" description="Disordered" evidence="7">
    <location>
        <begin position="224"/>
        <end position="248"/>
    </location>
</feature>
<dbReference type="STRING" id="670386.D3AXA3"/>
<evidence type="ECO:0000256" key="1">
    <source>
        <dbReference type="ARBA" id="ARBA00022679"/>
    </source>
</evidence>
<dbReference type="GO" id="GO:0005829">
    <property type="term" value="C:cytosol"/>
    <property type="evidence" value="ECO:0007669"/>
    <property type="project" value="TreeGrafter"/>
</dbReference>
<feature type="domain" description="Protein kinase" evidence="8">
    <location>
        <begin position="10"/>
        <end position="311"/>
    </location>
</feature>
<dbReference type="SUPFAM" id="SSF56112">
    <property type="entry name" value="Protein kinase-like (PK-like)"/>
    <property type="match status" value="1"/>
</dbReference>
<dbReference type="EMBL" id="ADBJ01000003">
    <property type="protein sequence ID" value="EFA86172.1"/>
    <property type="molecule type" value="Genomic_DNA"/>
</dbReference>
<dbReference type="OMA" id="CCEGGDF"/>
<evidence type="ECO:0000256" key="4">
    <source>
        <dbReference type="ARBA" id="ARBA00022840"/>
    </source>
</evidence>
<dbReference type="GO" id="GO:0042594">
    <property type="term" value="P:response to starvation"/>
    <property type="evidence" value="ECO:0007669"/>
    <property type="project" value="TreeGrafter"/>
</dbReference>
<evidence type="ECO:0000256" key="5">
    <source>
        <dbReference type="PROSITE-ProRule" id="PRU10141"/>
    </source>
</evidence>
<dbReference type="InterPro" id="IPR011009">
    <property type="entry name" value="Kinase-like_dom_sf"/>
</dbReference>
<protein>
    <submittedName>
        <fullName evidence="9">Autophagy protein 1</fullName>
    </submittedName>
</protein>
<dbReference type="GO" id="GO:0010506">
    <property type="term" value="P:regulation of autophagy"/>
    <property type="evidence" value="ECO:0007669"/>
    <property type="project" value="InterPro"/>
</dbReference>
<dbReference type="InterPro" id="IPR045269">
    <property type="entry name" value="Atg1-like"/>
</dbReference>
<comment type="caution">
    <text evidence="9">The sequence shown here is derived from an EMBL/GenBank/DDBJ whole genome shotgun (WGS) entry which is preliminary data.</text>
</comment>
<dbReference type="InterPro" id="IPR008271">
    <property type="entry name" value="Ser/Thr_kinase_AS"/>
</dbReference>
<dbReference type="Gene3D" id="1.10.510.10">
    <property type="entry name" value="Transferase(Phosphotransferase) domain 1"/>
    <property type="match status" value="1"/>
</dbReference>
<reference evidence="9 10" key="1">
    <citation type="journal article" date="2011" name="Genome Res.">
        <title>Phylogeny-wide analysis of social amoeba genomes highlights ancient origins for complex intercellular communication.</title>
        <authorList>
            <person name="Heidel A.J."/>
            <person name="Lawal H.M."/>
            <person name="Felder M."/>
            <person name="Schilde C."/>
            <person name="Helps N.R."/>
            <person name="Tunggal B."/>
            <person name="Rivero F."/>
            <person name="John U."/>
            <person name="Schleicher M."/>
            <person name="Eichinger L."/>
            <person name="Platzer M."/>
            <person name="Noegel A.A."/>
            <person name="Schaap P."/>
            <person name="Gloeckner G."/>
        </authorList>
    </citation>
    <scope>NUCLEOTIDE SEQUENCE [LARGE SCALE GENOMIC DNA]</scope>
    <source>
        <strain evidence="10">ATCC 26659 / Pp 5 / PN500</strain>
    </source>
</reference>
<dbReference type="GO" id="GO:0000422">
    <property type="term" value="P:autophagy of mitochondrion"/>
    <property type="evidence" value="ECO:0007669"/>
    <property type="project" value="TreeGrafter"/>
</dbReference>
<dbReference type="SMART" id="SM00220">
    <property type="entry name" value="S_TKc"/>
    <property type="match status" value="1"/>
</dbReference>
<dbReference type="PANTHER" id="PTHR24348:SF22">
    <property type="entry name" value="NON-SPECIFIC SERINE_THREONINE PROTEIN KINASE"/>
    <property type="match status" value="1"/>
</dbReference>
<keyword evidence="4 5" id="KW-0067">ATP-binding</keyword>
<evidence type="ECO:0000256" key="2">
    <source>
        <dbReference type="ARBA" id="ARBA00022741"/>
    </source>
</evidence>
<dbReference type="PROSITE" id="PS00107">
    <property type="entry name" value="PROTEIN_KINASE_ATP"/>
    <property type="match status" value="1"/>
</dbReference>
<accession>D3AXA3</accession>
<keyword evidence="3" id="KW-0418">Kinase</keyword>
<dbReference type="GO" id="GO:0005776">
    <property type="term" value="C:autophagosome"/>
    <property type="evidence" value="ECO:0007669"/>
    <property type="project" value="TreeGrafter"/>
</dbReference>
<dbReference type="FunFam" id="3.30.200.20:FF:000042">
    <property type="entry name" value="Aurora kinase A"/>
    <property type="match status" value="1"/>
</dbReference>